<name>A0ABY7TZC7_9SPHN</name>
<feature type="compositionally biased region" description="Pro residues" evidence="1">
    <location>
        <begin position="21"/>
        <end position="30"/>
    </location>
</feature>
<dbReference type="EMBL" id="CP117417">
    <property type="protein sequence ID" value="WCT78633.1"/>
    <property type="molecule type" value="Genomic_DNA"/>
</dbReference>
<evidence type="ECO:0000256" key="1">
    <source>
        <dbReference type="SAM" id="MobiDB-lite"/>
    </source>
</evidence>
<sequence length="132" mass="14548">MKRAFLARIAARFARKAPSPRTEPPVLPPDDSPEDWGVNDMAECIAPYGDWTCRRTGLVLEGGEPQFGETYRVVQVDTMDATTGLVFAPWPRCAFNAVAFRKVTPRADEQTAGTCATLRDLLRLPAKPLEVA</sequence>
<dbReference type="Proteomes" id="UP001218231">
    <property type="component" value="Chromosome"/>
</dbReference>
<protein>
    <submittedName>
        <fullName evidence="2">Uncharacterized protein</fullName>
    </submittedName>
</protein>
<gene>
    <name evidence="2" type="ORF">PQ457_06635</name>
</gene>
<proteinExistence type="predicted"/>
<keyword evidence="3" id="KW-1185">Reference proteome</keyword>
<organism evidence="2 3">
    <name type="scientific">Novosphingobium humi</name>
    <dbReference type="NCBI Taxonomy" id="2282397"/>
    <lineage>
        <taxon>Bacteria</taxon>
        <taxon>Pseudomonadati</taxon>
        <taxon>Pseudomonadota</taxon>
        <taxon>Alphaproteobacteria</taxon>
        <taxon>Sphingomonadales</taxon>
        <taxon>Sphingomonadaceae</taxon>
        <taxon>Novosphingobium</taxon>
    </lineage>
</organism>
<reference evidence="2 3" key="1">
    <citation type="submission" date="2023-02" db="EMBL/GenBank/DDBJ databases">
        <title>Genome sequence of Novosphingobium humi KACC 19094.</title>
        <authorList>
            <person name="Kim S."/>
            <person name="Heo J."/>
            <person name="Kwon S.-W."/>
        </authorList>
    </citation>
    <scope>NUCLEOTIDE SEQUENCE [LARGE SCALE GENOMIC DNA]</scope>
    <source>
        <strain evidence="2 3">KACC 19094</strain>
    </source>
</reference>
<evidence type="ECO:0000313" key="3">
    <source>
        <dbReference type="Proteomes" id="UP001218231"/>
    </source>
</evidence>
<evidence type="ECO:0000313" key="2">
    <source>
        <dbReference type="EMBL" id="WCT78633.1"/>
    </source>
</evidence>
<accession>A0ABY7TZC7</accession>
<feature type="region of interest" description="Disordered" evidence="1">
    <location>
        <begin position="15"/>
        <end position="34"/>
    </location>
</feature>
<dbReference type="RefSeq" id="WP_273618943.1">
    <property type="nucleotide sequence ID" value="NZ_CP117417.1"/>
</dbReference>